<sequence>MLRVSAALRQIRLSAYTPVQIQSFEQRAALVTPKSGNPKNHQKQRTRLLPEERRAQLLACAVAAFAEHGVARATHSHVAERAGVSVSAVHSYFRTREDLVAAVLGEVEAFLVATTSGSLVPSLTVQEALVTLARRFARAATEQPDMIKVWLDWSTGVRADVWPHYIEILERLHDLAQKVFARGKREGLMPETLNVKAAARLYIGGGHTVALMQFAGAGRRELDIFIEQLVRGFMVPN</sequence>
<dbReference type="AlphaFoldDB" id="A0A6N6VJR4"/>
<gene>
    <name evidence="4" type="ORF">F2P47_07175</name>
</gene>
<evidence type="ECO:0000313" key="4">
    <source>
        <dbReference type="EMBL" id="KAB7740819.1"/>
    </source>
</evidence>
<protein>
    <submittedName>
        <fullName evidence="4">TetR family transcriptional regulator</fullName>
    </submittedName>
</protein>
<dbReference type="PROSITE" id="PS50977">
    <property type="entry name" value="HTH_TETR_2"/>
    <property type="match status" value="1"/>
</dbReference>
<dbReference type="InterPro" id="IPR001647">
    <property type="entry name" value="HTH_TetR"/>
</dbReference>
<feature type="DNA-binding region" description="H-T-H motif" evidence="2">
    <location>
        <begin position="74"/>
        <end position="93"/>
    </location>
</feature>
<proteinExistence type="predicted"/>
<dbReference type="Pfam" id="PF00440">
    <property type="entry name" value="TetR_N"/>
    <property type="match status" value="1"/>
</dbReference>
<evidence type="ECO:0000259" key="3">
    <source>
        <dbReference type="PROSITE" id="PS50977"/>
    </source>
</evidence>
<keyword evidence="5" id="KW-1185">Reference proteome</keyword>
<dbReference type="PANTHER" id="PTHR30055">
    <property type="entry name" value="HTH-TYPE TRANSCRIPTIONAL REGULATOR RUTR"/>
    <property type="match status" value="1"/>
</dbReference>
<evidence type="ECO:0000256" key="2">
    <source>
        <dbReference type="PROSITE-ProRule" id="PRU00335"/>
    </source>
</evidence>
<feature type="domain" description="HTH tetR-type" evidence="3">
    <location>
        <begin position="51"/>
        <end position="111"/>
    </location>
</feature>
<dbReference type="InterPro" id="IPR009057">
    <property type="entry name" value="Homeodomain-like_sf"/>
</dbReference>
<organism evidence="4 5">
    <name type="scientific">Parvibaculum sedimenti</name>
    <dbReference type="NCBI Taxonomy" id="2608632"/>
    <lineage>
        <taxon>Bacteria</taxon>
        <taxon>Pseudomonadati</taxon>
        <taxon>Pseudomonadota</taxon>
        <taxon>Alphaproteobacteria</taxon>
        <taxon>Hyphomicrobiales</taxon>
        <taxon>Parvibaculaceae</taxon>
        <taxon>Parvibaculum</taxon>
    </lineage>
</organism>
<evidence type="ECO:0000313" key="5">
    <source>
        <dbReference type="Proteomes" id="UP000468901"/>
    </source>
</evidence>
<accession>A0A6N6VJR4</accession>
<name>A0A6N6VJR4_9HYPH</name>
<dbReference type="InterPro" id="IPR050109">
    <property type="entry name" value="HTH-type_TetR-like_transc_reg"/>
</dbReference>
<dbReference type="PRINTS" id="PR00455">
    <property type="entry name" value="HTHTETR"/>
</dbReference>
<reference evidence="4 5" key="1">
    <citation type="submission" date="2019-09" db="EMBL/GenBank/DDBJ databases">
        <title>Parvibaculum sedimenti sp. nov., isolated from sediment.</title>
        <authorList>
            <person name="Wang Y."/>
        </authorList>
    </citation>
    <scope>NUCLEOTIDE SEQUENCE [LARGE SCALE GENOMIC DNA]</scope>
    <source>
        <strain evidence="4 5">HXT-9</strain>
    </source>
</reference>
<dbReference type="EMBL" id="WESC01000005">
    <property type="protein sequence ID" value="KAB7740819.1"/>
    <property type="molecule type" value="Genomic_DNA"/>
</dbReference>
<keyword evidence="1 2" id="KW-0238">DNA-binding</keyword>
<dbReference type="GO" id="GO:0003700">
    <property type="term" value="F:DNA-binding transcription factor activity"/>
    <property type="evidence" value="ECO:0007669"/>
    <property type="project" value="TreeGrafter"/>
</dbReference>
<dbReference type="Gene3D" id="1.10.357.10">
    <property type="entry name" value="Tetracycline Repressor, domain 2"/>
    <property type="match status" value="1"/>
</dbReference>
<dbReference type="Proteomes" id="UP000468901">
    <property type="component" value="Unassembled WGS sequence"/>
</dbReference>
<dbReference type="InterPro" id="IPR036271">
    <property type="entry name" value="Tet_transcr_reg_TetR-rel_C_sf"/>
</dbReference>
<dbReference type="GO" id="GO:0000976">
    <property type="term" value="F:transcription cis-regulatory region binding"/>
    <property type="evidence" value="ECO:0007669"/>
    <property type="project" value="TreeGrafter"/>
</dbReference>
<comment type="caution">
    <text evidence="4">The sequence shown here is derived from an EMBL/GenBank/DDBJ whole genome shotgun (WGS) entry which is preliminary data.</text>
</comment>
<dbReference type="SUPFAM" id="SSF48498">
    <property type="entry name" value="Tetracyclin repressor-like, C-terminal domain"/>
    <property type="match status" value="1"/>
</dbReference>
<evidence type="ECO:0000256" key="1">
    <source>
        <dbReference type="ARBA" id="ARBA00023125"/>
    </source>
</evidence>
<dbReference type="SUPFAM" id="SSF46689">
    <property type="entry name" value="Homeodomain-like"/>
    <property type="match status" value="1"/>
</dbReference>
<dbReference type="PANTHER" id="PTHR30055:SF229">
    <property type="entry name" value="HTH-TYPE TRANSCRIPTIONAL REPRESSOR RV1474C"/>
    <property type="match status" value="1"/>
</dbReference>